<keyword evidence="17" id="KW-1185">Reference proteome</keyword>
<evidence type="ECO:0000259" key="15">
    <source>
        <dbReference type="PROSITE" id="PS50975"/>
    </source>
</evidence>
<dbReference type="SUPFAM" id="SSF56059">
    <property type="entry name" value="Glutathione synthetase ATP-binding domain-like"/>
    <property type="match status" value="1"/>
</dbReference>
<proteinExistence type="inferred from homology"/>
<feature type="domain" description="ATP-grasp" evidence="15">
    <location>
        <begin position="219"/>
        <end position="472"/>
    </location>
</feature>
<evidence type="ECO:0000256" key="8">
    <source>
        <dbReference type="ARBA" id="ARBA00022598"/>
    </source>
</evidence>
<evidence type="ECO:0000256" key="5">
    <source>
        <dbReference type="ARBA" id="ARBA00012968"/>
    </source>
</evidence>
<reference evidence="17" key="1">
    <citation type="submission" date="2017-02" db="EMBL/GenBank/DDBJ databases">
        <authorList>
            <person name="Varghese N."/>
            <person name="Submissions S."/>
        </authorList>
    </citation>
    <scope>NUCLEOTIDE SEQUENCE [LARGE SCALE GENOMIC DNA]</scope>
    <source>
        <strain evidence="17">USBA 833</strain>
    </source>
</reference>
<dbReference type="STRING" id="1147123.SAMN05443428_101173"/>
<evidence type="ECO:0000313" key="17">
    <source>
        <dbReference type="Proteomes" id="UP000190105"/>
    </source>
</evidence>
<evidence type="ECO:0000256" key="4">
    <source>
        <dbReference type="ARBA" id="ARBA00011738"/>
    </source>
</evidence>
<dbReference type="Pfam" id="PF08443">
    <property type="entry name" value="RimK"/>
    <property type="match status" value="2"/>
</dbReference>
<evidence type="ECO:0000256" key="9">
    <source>
        <dbReference type="ARBA" id="ARBA00022741"/>
    </source>
</evidence>
<dbReference type="EC" id="6.3.2.30" evidence="5"/>
<gene>
    <name evidence="16" type="ORF">SAMN05443428_101173</name>
</gene>
<accession>A0A1T4WG51</accession>
<dbReference type="Gene3D" id="3.90.190.20">
    <property type="entry name" value="Mur ligase, C-terminal domain"/>
    <property type="match status" value="1"/>
</dbReference>
<keyword evidence="10 14" id="KW-0067">ATP-binding</keyword>
<comment type="function">
    <text evidence="1">Catalyzes the ATP-dependent polymerization of arginine and aspartate to multi-L-arginyl-poly-L-aspartic acid (cyanophycin; a water-insoluble reserve polymer).</text>
</comment>
<dbReference type="GO" id="GO:0071160">
    <property type="term" value="F:cyanophycin synthetase activity (L-aspartate-adding)"/>
    <property type="evidence" value="ECO:0007669"/>
    <property type="project" value="UniProtKB-EC"/>
</dbReference>
<evidence type="ECO:0000256" key="13">
    <source>
        <dbReference type="ARBA" id="ARBA00048425"/>
    </source>
</evidence>
<sequence length="879" mass="97348">MKIIDERIYTGRNIYSHKPCIRLTIDVENLVDTPTKDIENFNKRLLEAFEGLKNHKCSLGYVGGFIQRLHEGTYLPHVFEHVLIEMQNMLGFDKVKYGKARFVEGSIYNIVFQYELEEAAKLCAEYGLKCLNNFIENKDYDMKEAMNYIEKEIESVRLGQSTLSIYNEAVKRGIPVIRIGKNSILQLGYGKYQRRIEASITDATSTIAVDIACDKAMTKQLLKNACIPVPDGDVANCPEDVIKICKRVGYPVVIKPVDGNQGRGVTVKVSKDDEALKAYCEASKINSRVVVEKYIEGKDYRVLVVNGKVSAVSLRMPPKVTGDGACSIKELIDIENMNPQRGYGHEKPLTKIPCDEVTISYLNSMNLSLDYIPSKNETVLLRQNANLSTGGSAKDCSDIIHPENINYAVRAAETIGLDVAGIDICTKDISKPLLENNGAVIEVNASPGLRMHISPTYGKGRNVAADIIDYLFPNPEKTSIPVISVTGTNGKTTTTRMIGHILSMKGMHVGMTTTGGIYIDNKCVLNGDTTGPDSALTILMDKRVEAAVLETARGGIVRRGLGYDLSDVGVITNISEDHLGIDGIETIEDLIDVKSLVAEAVKDYGYVVLNADDESVNILKQRVRSNIVYFSKNPENIIIKKHILGGGLSVFLKDNFIYFADGEKIQPVVDVREMPSTFDGKLQYNIENAMAACGACCALNVDIDIISKGLKTFYLDGIQNPGRFNVYNMNNFKVVVDYGHNVQAFRAVLNSIKKMEAKRLVGVIGVPGDRMDESIIRCGYICGCGFDYLYIKEDVDKRGRKEFEVAKLLEMGVIQSGKKDEDYKIILNEGEALLKAMENAREGDLIAVFYEDYGSIMKAIERYKLESKGVSNFNNISAV</sequence>
<evidence type="ECO:0000256" key="7">
    <source>
        <dbReference type="ARBA" id="ARBA00022036"/>
    </source>
</evidence>
<evidence type="ECO:0000256" key="10">
    <source>
        <dbReference type="ARBA" id="ARBA00022840"/>
    </source>
</evidence>
<dbReference type="GO" id="GO:0005524">
    <property type="term" value="F:ATP binding"/>
    <property type="evidence" value="ECO:0007669"/>
    <property type="project" value="UniProtKB-UniRule"/>
</dbReference>
<dbReference type="InterPro" id="IPR036565">
    <property type="entry name" value="Mur-like_cat_sf"/>
</dbReference>
<dbReference type="NCBIfam" id="TIGR02068">
    <property type="entry name" value="cya_phycin_syn"/>
    <property type="match status" value="1"/>
</dbReference>
<dbReference type="SUPFAM" id="SSF53623">
    <property type="entry name" value="MurD-like peptide ligases, catalytic domain"/>
    <property type="match status" value="1"/>
</dbReference>
<dbReference type="InterPro" id="IPR011761">
    <property type="entry name" value="ATP-grasp"/>
</dbReference>
<dbReference type="PANTHER" id="PTHR23135:SF18">
    <property type="entry name" value="CYANOPHYCIN SYNTHETASE"/>
    <property type="match status" value="1"/>
</dbReference>
<dbReference type="PANTHER" id="PTHR23135">
    <property type="entry name" value="MUR LIGASE FAMILY MEMBER"/>
    <property type="match status" value="1"/>
</dbReference>
<dbReference type="Pfam" id="PF18921">
    <property type="entry name" value="Cyanophycin_syn"/>
    <property type="match status" value="1"/>
</dbReference>
<dbReference type="Proteomes" id="UP000190105">
    <property type="component" value="Unassembled WGS sequence"/>
</dbReference>
<dbReference type="RefSeq" id="WP_078695207.1">
    <property type="nucleotide sequence ID" value="NZ_FUYH01000001.1"/>
</dbReference>
<dbReference type="InterPro" id="IPR011810">
    <property type="entry name" value="Cya_phycin_syn"/>
</dbReference>
<keyword evidence="8" id="KW-0436">Ligase</keyword>
<evidence type="ECO:0000256" key="12">
    <source>
        <dbReference type="ARBA" id="ARBA00048094"/>
    </source>
</evidence>
<dbReference type="Gene3D" id="3.40.1190.10">
    <property type="entry name" value="Mur-like, catalytic domain"/>
    <property type="match status" value="1"/>
</dbReference>
<dbReference type="PROSITE" id="PS50975">
    <property type="entry name" value="ATP_GRASP"/>
    <property type="match status" value="1"/>
</dbReference>
<dbReference type="InterPro" id="IPR018109">
    <property type="entry name" value="Folylpolyglutamate_synth_CS"/>
</dbReference>
<protein>
    <recommendedName>
        <fullName evidence="7">Cyanophycin synthetase</fullName>
        <ecNumber evidence="6">6.3.2.29</ecNumber>
        <ecNumber evidence="5">6.3.2.30</ecNumber>
    </recommendedName>
    <alternativeName>
        <fullName evidence="11">Cyanophycin synthase</fullName>
    </alternativeName>
</protein>
<dbReference type="SUPFAM" id="SSF53244">
    <property type="entry name" value="MurD-like peptide ligases, peptide-binding domain"/>
    <property type="match status" value="1"/>
</dbReference>
<dbReference type="GO" id="GO:0004326">
    <property type="term" value="F:tetrahydrofolylpolyglutamate synthase activity"/>
    <property type="evidence" value="ECO:0007669"/>
    <property type="project" value="InterPro"/>
</dbReference>
<evidence type="ECO:0000256" key="11">
    <source>
        <dbReference type="ARBA" id="ARBA00031353"/>
    </source>
</evidence>
<evidence type="ECO:0000256" key="3">
    <source>
        <dbReference type="ARBA" id="ARBA00009060"/>
    </source>
</evidence>
<keyword evidence="9 14" id="KW-0547">Nucleotide-binding</keyword>
<dbReference type="InterPro" id="IPR013651">
    <property type="entry name" value="ATP-grasp_RimK-type"/>
</dbReference>
<dbReference type="OrthoDB" id="9803907at2"/>
<dbReference type="GO" id="GO:0071161">
    <property type="term" value="F:cyanophycin synthetase activity (L-arginine-adding)"/>
    <property type="evidence" value="ECO:0007669"/>
    <property type="project" value="UniProtKB-EC"/>
</dbReference>
<dbReference type="NCBIfam" id="NF010623">
    <property type="entry name" value="PRK14016.1"/>
    <property type="match status" value="1"/>
</dbReference>
<dbReference type="InterPro" id="IPR004101">
    <property type="entry name" value="Mur_ligase_C"/>
</dbReference>
<organism evidence="16 17">
    <name type="scientific">Caloramator quimbayensis</name>
    <dbReference type="NCBI Taxonomy" id="1147123"/>
    <lineage>
        <taxon>Bacteria</taxon>
        <taxon>Bacillati</taxon>
        <taxon>Bacillota</taxon>
        <taxon>Clostridia</taxon>
        <taxon>Eubacteriales</taxon>
        <taxon>Clostridiaceae</taxon>
        <taxon>Caloramator</taxon>
    </lineage>
</organism>
<comment type="subunit">
    <text evidence="4">Homodimer.</text>
</comment>
<evidence type="ECO:0000313" key="16">
    <source>
        <dbReference type="EMBL" id="SKA76293.1"/>
    </source>
</evidence>
<comment type="pathway">
    <text evidence="2">Cell wall biogenesis; peptidoglycan biosynthesis.</text>
</comment>
<comment type="catalytic activity">
    <reaction evidence="12">
        <text>[L-4-(L-arginin-2-N-yl)aspartate](n)-L-aspartate + L-arginine + ATP = [L-4-(L-arginin-2-N-yl)aspartate](n+1) + ADP + phosphate + H(+)</text>
        <dbReference type="Rhea" id="RHEA:23888"/>
        <dbReference type="Rhea" id="RHEA-COMP:13732"/>
        <dbReference type="Rhea" id="RHEA-COMP:13733"/>
        <dbReference type="ChEBI" id="CHEBI:15378"/>
        <dbReference type="ChEBI" id="CHEBI:30616"/>
        <dbReference type="ChEBI" id="CHEBI:32682"/>
        <dbReference type="ChEBI" id="CHEBI:43474"/>
        <dbReference type="ChEBI" id="CHEBI:137986"/>
        <dbReference type="ChEBI" id="CHEBI:137990"/>
        <dbReference type="ChEBI" id="CHEBI:456216"/>
        <dbReference type="EC" id="6.3.2.30"/>
    </reaction>
</comment>
<dbReference type="Pfam" id="PF02875">
    <property type="entry name" value="Mur_ligase_C"/>
    <property type="match status" value="1"/>
</dbReference>
<dbReference type="EMBL" id="FUYH01000001">
    <property type="protein sequence ID" value="SKA76293.1"/>
    <property type="molecule type" value="Genomic_DNA"/>
</dbReference>
<evidence type="ECO:0000256" key="14">
    <source>
        <dbReference type="PROSITE-ProRule" id="PRU00409"/>
    </source>
</evidence>
<dbReference type="AlphaFoldDB" id="A0A1T4WG51"/>
<evidence type="ECO:0000256" key="6">
    <source>
        <dbReference type="ARBA" id="ARBA00013005"/>
    </source>
</evidence>
<dbReference type="Gene3D" id="3.30.470.20">
    <property type="entry name" value="ATP-grasp fold, B domain"/>
    <property type="match status" value="2"/>
</dbReference>
<dbReference type="InterPro" id="IPR044019">
    <property type="entry name" value="Cyanophycin_syn_N"/>
</dbReference>
<dbReference type="GO" id="GO:0046872">
    <property type="term" value="F:metal ion binding"/>
    <property type="evidence" value="ECO:0007669"/>
    <property type="project" value="InterPro"/>
</dbReference>
<evidence type="ECO:0000256" key="1">
    <source>
        <dbReference type="ARBA" id="ARBA00003184"/>
    </source>
</evidence>
<name>A0A1T4WG51_9CLOT</name>
<dbReference type="Pfam" id="PF08245">
    <property type="entry name" value="Mur_ligase_M"/>
    <property type="match status" value="1"/>
</dbReference>
<comment type="similarity">
    <text evidence="3">In the C-terminal section; belongs to the MurCDEF family.</text>
</comment>
<comment type="catalytic activity">
    <reaction evidence="13">
        <text>[L-4-(L-arginin-2-N-yl)aspartate](n) + L-aspartate + ATP = [L-4-(L-arginin-2-N-yl)aspartate](n)-L-aspartate + ADP + phosphate + H(+)</text>
        <dbReference type="Rhea" id="RHEA:13277"/>
        <dbReference type="Rhea" id="RHEA-COMP:13728"/>
        <dbReference type="Rhea" id="RHEA-COMP:13733"/>
        <dbReference type="ChEBI" id="CHEBI:15378"/>
        <dbReference type="ChEBI" id="CHEBI:29991"/>
        <dbReference type="ChEBI" id="CHEBI:30616"/>
        <dbReference type="ChEBI" id="CHEBI:43474"/>
        <dbReference type="ChEBI" id="CHEBI:137986"/>
        <dbReference type="ChEBI" id="CHEBI:137990"/>
        <dbReference type="ChEBI" id="CHEBI:456216"/>
        <dbReference type="EC" id="6.3.2.29"/>
    </reaction>
</comment>
<dbReference type="InterPro" id="IPR013221">
    <property type="entry name" value="Mur_ligase_cen"/>
</dbReference>
<dbReference type="InterPro" id="IPR036615">
    <property type="entry name" value="Mur_ligase_C_dom_sf"/>
</dbReference>
<dbReference type="EC" id="6.3.2.29" evidence="6"/>
<dbReference type="PROSITE" id="PS01011">
    <property type="entry name" value="FOLYLPOLYGLU_SYNT_1"/>
    <property type="match status" value="1"/>
</dbReference>
<evidence type="ECO:0000256" key="2">
    <source>
        <dbReference type="ARBA" id="ARBA00004752"/>
    </source>
</evidence>